<name>D5ERA6_CORAD</name>
<feature type="signal peptide" evidence="1">
    <location>
        <begin position="1"/>
        <end position="17"/>
    </location>
</feature>
<dbReference type="InterPro" id="IPR029062">
    <property type="entry name" value="Class_I_gatase-like"/>
</dbReference>
<dbReference type="SUPFAM" id="SSF52317">
    <property type="entry name" value="Class I glutamine amidotransferase-like"/>
    <property type="match status" value="1"/>
</dbReference>
<dbReference type="Gene3D" id="2.60.120.560">
    <property type="entry name" value="Exo-inulinase, domain 1"/>
    <property type="match status" value="1"/>
</dbReference>
<dbReference type="Proteomes" id="UP000000925">
    <property type="component" value="Chromosome"/>
</dbReference>
<dbReference type="Pfam" id="PF06283">
    <property type="entry name" value="ThuA"/>
    <property type="match status" value="1"/>
</dbReference>
<reference evidence="4 5" key="1">
    <citation type="journal article" date="2010" name="Stand. Genomic Sci.">
        <title>Complete genome sequence of Coraliomargarita akajimensis type strain (04OKA010-24).</title>
        <authorList>
            <person name="Mavromatis K."/>
            <person name="Abt B."/>
            <person name="Brambilla E."/>
            <person name="Lapidus A."/>
            <person name="Copeland A."/>
            <person name="Deshpande S."/>
            <person name="Nolan M."/>
            <person name="Lucas S."/>
            <person name="Tice H."/>
            <person name="Cheng J.F."/>
            <person name="Han C."/>
            <person name="Detter J.C."/>
            <person name="Woyke T."/>
            <person name="Goodwin L."/>
            <person name="Pitluck S."/>
            <person name="Held B."/>
            <person name="Brettin T."/>
            <person name="Tapia R."/>
            <person name="Ivanova N."/>
            <person name="Mikhailova N."/>
            <person name="Pati A."/>
            <person name="Liolios K."/>
            <person name="Chen A."/>
            <person name="Palaniappan K."/>
            <person name="Land M."/>
            <person name="Hauser L."/>
            <person name="Chang Y.J."/>
            <person name="Jeffries C.D."/>
            <person name="Rohde M."/>
            <person name="Goker M."/>
            <person name="Bristow J."/>
            <person name="Eisen J.A."/>
            <person name="Markowitz V."/>
            <person name="Hugenholtz P."/>
            <person name="Klenk H.P."/>
            <person name="Kyrpides N.C."/>
        </authorList>
    </citation>
    <scope>NUCLEOTIDE SEQUENCE [LARGE SCALE GENOMIC DNA]</scope>
    <source>
        <strain evidence="5">DSM 45221 / IAM 15411 / JCM 23193 / KCTC 12865</strain>
    </source>
</reference>
<dbReference type="PANTHER" id="PTHR40469">
    <property type="entry name" value="SECRETED GLYCOSYL HYDROLASE"/>
    <property type="match status" value="1"/>
</dbReference>
<dbReference type="PANTHER" id="PTHR40469:SF2">
    <property type="entry name" value="GALACTOSE-BINDING DOMAIN-LIKE SUPERFAMILY PROTEIN"/>
    <property type="match status" value="1"/>
</dbReference>
<proteinExistence type="predicted"/>
<accession>D5ERA6</accession>
<dbReference type="Gene3D" id="3.40.50.880">
    <property type="match status" value="1"/>
</dbReference>
<sequence length="524" mass="58889">MKQILPVLCTAAVSVCAAVDFIPSFPNDKPVHEGHKANIDKALPTEPIVQPKAKRRLLVVSSTAGFRHGSIPTGKYAIEQMGLSSGAYETVLSDDPANFEPEVLKTFDAVLMLNSTNDFFMPTAKTEREKYTDEEWKALRDRHYRLVDNLLDFVEQGGGLAGIHAATDACYGHKKYGEAMGGYFWGHPWTADKNVTIVVEDPEHAVIKPVFEGMSDFRVKDEIYQFREPYSRERLRVLLNLDPERSDEPKHNPKREDGDYAVSWVQKVGEGRVFYSSLGHNHHMYWNPLILKHYLAGLQFAMGDIEADTTPSAKVKMPAVTDCCGHKDADGWIQLFDGKSLKGWTQRDGKATYEVRDGAIVGTSALATPNSFLCTEQTFADFELEFEVYCGQINSGVQIRSKATKPDGKVRVNGPQIEIERGPGQAGFIYGEGYFGWVSPEPKSEDESVSTHNHFKNDDWNHYRVVAKGPRIQTTLNGQVIADFSHQQSYNKFDYKEGFIGLQVHAHAIPGVEIKWRNIRIREL</sequence>
<dbReference type="KEGG" id="caa:Caka_2937"/>
<evidence type="ECO:0000259" key="3">
    <source>
        <dbReference type="Pfam" id="PF06439"/>
    </source>
</evidence>
<gene>
    <name evidence="4" type="ordered locus">Caka_2937</name>
</gene>
<dbReference type="EMBL" id="CP001998">
    <property type="protein sequence ID" value="ADE55950.1"/>
    <property type="molecule type" value="Genomic_DNA"/>
</dbReference>
<keyword evidence="1" id="KW-0732">Signal</keyword>
<feature type="domain" description="3-keto-alpha-glucoside-1,2-lyase/3-keto-2-hydroxy-glucal hydratase" evidence="3">
    <location>
        <begin position="331"/>
        <end position="522"/>
    </location>
</feature>
<evidence type="ECO:0000313" key="4">
    <source>
        <dbReference type="EMBL" id="ADE55950.1"/>
    </source>
</evidence>
<dbReference type="InterPro" id="IPR010496">
    <property type="entry name" value="AL/BT2_dom"/>
</dbReference>
<feature type="domain" description="ThuA-like" evidence="2">
    <location>
        <begin position="56"/>
        <end position="301"/>
    </location>
</feature>
<evidence type="ECO:0000256" key="1">
    <source>
        <dbReference type="SAM" id="SignalP"/>
    </source>
</evidence>
<dbReference type="InterPro" id="IPR029010">
    <property type="entry name" value="ThuA-like"/>
</dbReference>
<evidence type="ECO:0000313" key="5">
    <source>
        <dbReference type="Proteomes" id="UP000000925"/>
    </source>
</evidence>
<dbReference type="OrthoDB" id="185707at2"/>
<dbReference type="STRING" id="583355.Caka_2937"/>
<keyword evidence="5" id="KW-1185">Reference proteome</keyword>
<evidence type="ECO:0008006" key="6">
    <source>
        <dbReference type="Google" id="ProtNLM"/>
    </source>
</evidence>
<dbReference type="HOGENOM" id="CLU_032985_0_0_0"/>
<dbReference type="GO" id="GO:0016787">
    <property type="term" value="F:hydrolase activity"/>
    <property type="evidence" value="ECO:0007669"/>
    <property type="project" value="InterPro"/>
</dbReference>
<feature type="chain" id="PRO_5003071362" description="3-keto-disaccharide hydrolase domain-containing protein" evidence="1">
    <location>
        <begin position="18"/>
        <end position="524"/>
    </location>
</feature>
<dbReference type="eggNOG" id="COG3828">
    <property type="taxonomic scope" value="Bacteria"/>
</dbReference>
<organism evidence="4 5">
    <name type="scientific">Coraliomargarita akajimensis (strain DSM 45221 / IAM 15411 / JCM 23193 / KCTC 12865 / 04OKA010-24)</name>
    <dbReference type="NCBI Taxonomy" id="583355"/>
    <lineage>
        <taxon>Bacteria</taxon>
        <taxon>Pseudomonadati</taxon>
        <taxon>Verrucomicrobiota</taxon>
        <taxon>Opitutia</taxon>
        <taxon>Puniceicoccales</taxon>
        <taxon>Coraliomargaritaceae</taxon>
        <taxon>Coraliomargarita</taxon>
    </lineage>
</organism>
<dbReference type="RefSeq" id="WP_013044668.1">
    <property type="nucleotide sequence ID" value="NC_014008.1"/>
</dbReference>
<dbReference type="Pfam" id="PF06439">
    <property type="entry name" value="3keto-disac_hyd"/>
    <property type="match status" value="1"/>
</dbReference>
<dbReference type="AlphaFoldDB" id="D5ERA6"/>
<protein>
    <recommendedName>
        <fullName evidence="6">3-keto-disaccharide hydrolase domain-containing protein</fullName>
    </recommendedName>
</protein>
<evidence type="ECO:0000259" key="2">
    <source>
        <dbReference type="Pfam" id="PF06283"/>
    </source>
</evidence>